<proteinExistence type="predicted"/>
<sequence length="140" mass="15396">MARMSIVDWIYLNDVSSAAAIHIGDNIRTTLVSQALAVQREVPYYSGKEGNLEPFPFFRRPIPLPQPGEPVTMCVNNWGSCIRVGGIRILGISSSAALHVGSNRCIEGVSRIKHFRQFVSPDPEKAPKLTMVEFGKSPNS</sequence>
<name>A0A4Y8Q2F7_9BACL</name>
<dbReference type="InterPro" id="IPR024496">
    <property type="entry name" value="Spore_germ_GerPE"/>
</dbReference>
<protein>
    <recommendedName>
        <fullName evidence="3">Spore germination protein GerPE</fullName>
    </recommendedName>
</protein>
<comment type="caution">
    <text evidence="1">The sequence shown here is derived from an EMBL/GenBank/DDBJ whole genome shotgun (WGS) entry which is preliminary data.</text>
</comment>
<dbReference type="OrthoDB" id="2599887at2"/>
<dbReference type="RefSeq" id="WP_134752587.1">
    <property type="nucleotide sequence ID" value="NZ_MYFO02000003.1"/>
</dbReference>
<accession>A0A4Y8Q2F7</accession>
<evidence type="ECO:0000313" key="2">
    <source>
        <dbReference type="Proteomes" id="UP000298246"/>
    </source>
</evidence>
<organism evidence="1 2">
    <name type="scientific">Paenibacillus athensensis</name>
    <dbReference type="NCBI Taxonomy" id="1967502"/>
    <lineage>
        <taxon>Bacteria</taxon>
        <taxon>Bacillati</taxon>
        <taxon>Bacillota</taxon>
        <taxon>Bacilli</taxon>
        <taxon>Bacillales</taxon>
        <taxon>Paenibacillaceae</taxon>
        <taxon>Paenibacillus</taxon>
    </lineage>
</organism>
<gene>
    <name evidence="1" type="ORF">B5M42_10735</name>
</gene>
<dbReference type="Pfam" id="PF10970">
    <property type="entry name" value="GerPE"/>
    <property type="match status" value="1"/>
</dbReference>
<keyword evidence="2" id="KW-1185">Reference proteome</keyword>
<dbReference type="AlphaFoldDB" id="A0A4Y8Q2F7"/>
<evidence type="ECO:0000313" key="1">
    <source>
        <dbReference type="EMBL" id="TFE88022.1"/>
    </source>
</evidence>
<dbReference type="Proteomes" id="UP000298246">
    <property type="component" value="Unassembled WGS sequence"/>
</dbReference>
<reference evidence="1 2" key="1">
    <citation type="submission" date="2017-03" db="EMBL/GenBank/DDBJ databases">
        <title>Isolation of Levoglucosan Utilizing Bacteria.</title>
        <authorList>
            <person name="Arya A.S."/>
        </authorList>
    </citation>
    <scope>NUCLEOTIDE SEQUENCE [LARGE SCALE GENOMIC DNA]</scope>
    <source>
        <strain evidence="1 2">MEC069</strain>
    </source>
</reference>
<dbReference type="EMBL" id="MYFO01000011">
    <property type="protein sequence ID" value="TFE88022.1"/>
    <property type="molecule type" value="Genomic_DNA"/>
</dbReference>
<evidence type="ECO:0008006" key="3">
    <source>
        <dbReference type="Google" id="ProtNLM"/>
    </source>
</evidence>